<accession>A0A1H0PGU7</accession>
<dbReference type="Proteomes" id="UP000182412">
    <property type="component" value="Unassembled WGS sequence"/>
</dbReference>
<gene>
    <name evidence="2" type="ORF">SAMN05216366_10526</name>
</gene>
<keyword evidence="1" id="KW-1133">Transmembrane helix</keyword>
<reference evidence="2 3" key="1">
    <citation type="submission" date="2016-10" db="EMBL/GenBank/DDBJ databases">
        <authorList>
            <person name="de Groot N.N."/>
        </authorList>
    </citation>
    <scope>NUCLEOTIDE SEQUENCE [LARGE SCALE GENOMIC DNA]</scope>
    <source>
        <strain evidence="2 3">S137</strain>
    </source>
</reference>
<dbReference type="RefSeq" id="WP_081342429.1">
    <property type="nucleotide sequence ID" value="NZ_FNJQ01000005.1"/>
</dbReference>
<dbReference type="AlphaFoldDB" id="A0A1H0PGU7"/>
<name>A0A1H0PGU7_SELRU</name>
<proteinExistence type="predicted"/>
<dbReference type="GO" id="GO:0005975">
    <property type="term" value="P:carbohydrate metabolic process"/>
    <property type="evidence" value="ECO:0007669"/>
    <property type="project" value="InterPro"/>
</dbReference>
<organism evidence="2 3">
    <name type="scientific">Selenomonas ruminantium</name>
    <dbReference type="NCBI Taxonomy" id="971"/>
    <lineage>
        <taxon>Bacteria</taxon>
        <taxon>Bacillati</taxon>
        <taxon>Bacillota</taxon>
        <taxon>Negativicutes</taxon>
        <taxon>Selenomonadales</taxon>
        <taxon>Selenomonadaceae</taxon>
        <taxon>Selenomonas</taxon>
    </lineage>
</organism>
<dbReference type="SUPFAM" id="SSF88713">
    <property type="entry name" value="Glycoside hydrolase/deacetylase"/>
    <property type="match status" value="1"/>
</dbReference>
<keyword evidence="1" id="KW-0812">Transmembrane</keyword>
<evidence type="ECO:0000313" key="2">
    <source>
        <dbReference type="EMBL" id="SDP03909.1"/>
    </source>
</evidence>
<evidence type="ECO:0000313" key="3">
    <source>
        <dbReference type="Proteomes" id="UP000182412"/>
    </source>
</evidence>
<dbReference type="InterPro" id="IPR011330">
    <property type="entry name" value="Glyco_hydro/deAcase_b/a-brl"/>
</dbReference>
<dbReference type="EMBL" id="FNJQ01000005">
    <property type="protein sequence ID" value="SDP03909.1"/>
    <property type="molecule type" value="Genomic_DNA"/>
</dbReference>
<dbReference type="OrthoDB" id="5437800at2"/>
<keyword evidence="1" id="KW-0472">Membrane</keyword>
<dbReference type="PANTHER" id="PTHR34216">
    <property type="match status" value="1"/>
</dbReference>
<feature type="transmembrane region" description="Helical" evidence="1">
    <location>
        <begin position="31"/>
        <end position="52"/>
    </location>
</feature>
<protein>
    <submittedName>
        <fullName evidence="2">Uncharacterized protein</fullName>
    </submittedName>
</protein>
<dbReference type="PANTHER" id="PTHR34216:SF7">
    <property type="entry name" value="POLY-BETA-1,6-N-ACETYL-D-GLUCOSAMINE N-DEACETYLASE"/>
    <property type="match status" value="1"/>
</dbReference>
<sequence>MNHKETRDIRVLALGDDRFSKRKNLRKRLRVMAEIAVVALLLFILYDLFYSLDTYKPYNHDEVAAGDTDTGFVALSYFGVDHIGDTSTLIGQKQLYKQLQELKKQGFVTITQQDIKDYYQQGRPLPQKALYLMFEDGRRDTAIFAQPILEKLNYKASMMSYGENVESMDLKFLKPSELEELEDSTYWELGTNGYRLEYINVFDRYHNYIGEIDPLRYAMLTPYLERNYNHYLMDYIRDKNGVPKESYGHMKRRISYDYEKLKDVYTSELGKVPGTYVHMHGNTGKFANNNAVSAVNEKWIRELFPMAFNREGYCFNQRNSSIYDLTRMEPQPYWPINHLLMRIKYDINTPIDFVSGDASRQDAWNLLAGAAEIENETYTLTTLPEGEAVAEVRESSSLPDVKLSTKLMGNAFGAQQIFLRSDSNRENCLCVELINDQLVVFEKHGGARRDLYQEKIPVILGETISSVEEKKKEAEVQENLTFARYAKTKEQAEEYYGRAKKREEMPAASIADGAEPYDHVQSFHRRGDHQLDIDLKGGRLKIRLDGKEVPQPIEVTENGQGSIFLGASWQGEAWSQRNLADDVYDAVFDKFTITTNTGKDKEKVLFTTELSGWNKLLFQTGELWDKVLFWFLRNA</sequence>
<evidence type="ECO:0000256" key="1">
    <source>
        <dbReference type="SAM" id="Phobius"/>
    </source>
</evidence>
<dbReference type="Gene3D" id="3.20.20.370">
    <property type="entry name" value="Glycoside hydrolase/deacetylase"/>
    <property type="match status" value="1"/>
</dbReference>
<dbReference type="InterPro" id="IPR051398">
    <property type="entry name" value="Polysacch_Deacetylase"/>
</dbReference>